<name>A0ABQ8SE94_PERAM</name>
<keyword evidence="1" id="KW-0812">Transmembrane</keyword>
<feature type="transmembrane region" description="Helical" evidence="1">
    <location>
        <begin position="261"/>
        <end position="279"/>
    </location>
</feature>
<gene>
    <name evidence="2" type="ORF">ANN_21035</name>
</gene>
<protein>
    <submittedName>
        <fullName evidence="2">Uncharacterized protein</fullName>
    </submittedName>
</protein>
<organism evidence="2 3">
    <name type="scientific">Periplaneta americana</name>
    <name type="common">American cockroach</name>
    <name type="synonym">Blatta americana</name>
    <dbReference type="NCBI Taxonomy" id="6978"/>
    <lineage>
        <taxon>Eukaryota</taxon>
        <taxon>Metazoa</taxon>
        <taxon>Ecdysozoa</taxon>
        <taxon>Arthropoda</taxon>
        <taxon>Hexapoda</taxon>
        <taxon>Insecta</taxon>
        <taxon>Pterygota</taxon>
        <taxon>Neoptera</taxon>
        <taxon>Polyneoptera</taxon>
        <taxon>Dictyoptera</taxon>
        <taxon>Blattodea</taxon>
        <taxon>Blattoidea</taxon>
        <taxon>Blattidae</taxon>
        <taxon>Blattinae</taxon>
        <taxon>Periplaneta</taxon>
    </lineage>
</organism>
<evidence type="ECO:0000313" key="3">
    <source>
        <dbReference type="Proteomes" id="UP001148838"/>
    </source>
</evidence>
<dbReference type="EMBL" id="JAJSOF020000029">
    <property type="protein sequence ID" value="KAJ4432416.1"/>
    <property type="molecule type" value="Genomic_DNA"/>
</dbReference>
<dbReference type="Proteomes" id="UP001148838">
    <property type="component" value="Unassembled WGS sequence"/>
</dbReference>
<feature type="transmembrane region" description="Helical" evidence="1">
    <location>
        <begin position="221"/>
        <end position="240"/>
    </location>
</feature>
<comment type="caution">
    <text evidence="2">The sequence shown here is derived from an EMBL/GenBank/DDBJ whole genome shotgun (WGS) entry which is preliminary data.</text>
</comment>
<sequence length="322" mass="37132">MSRSGDAVSTSQLSSFDEIRDSEVLFWQYDFEDLPWDYLTLTSEKIPPGNGFLFSMMSSEWGCNATVLPSRVRLRLTVAILAVVLFKVLPILTWNRNELPKEKKKKKKKKEKKKKTKTEMMMMMMMMMKGVCLLKNGFYRTGCSLPLSHKPVIGPYPDESLSFPTVQNNRRVNQALPEMDFDKFTLQELLEEQEQRRYGLQNIEVTIVDTSVTNHLDPNHTLLLLLLLLLMMMMMMVDSGPDRISVIMPNIQPVVTRFSRWDYVTVVSAIIAILVLSLWRRDSNIMDSYRVTTVDVTESSIASGAKGPWQQQRCYSVHCHEE</sequence>
<feature type="transmembrane region" description="Helical" evidence="1">
    <location>
        <begin position="118"/>
        <end position="138"/>
    </location>
</feature>
<keyword evidence="3" id="KW-1185">Reference proteome</keyword>
<proteinExistence type="predicted"/>
<accession>A0ABQ8SE94</accession>
<feature type="transmembrane region" description="Helical" evidence="1">
    <location>
        <begin position="76"/>
        <end position="97"/>
    </location>
</feature>
<reference evidence="2 3" key="1">
    <citation type="journal article" date="2022" name="Allergy">
        <title>Genome assembly and annotation of Periplaneta americana reveal a comprehensive cockroach allergen profile.</title>
        <authorList>
            <person name="Wang L."/>
            <person name="Xiong Q."/>
            <person name="Saelim N."/>
            <person name="Wang L."/>
            <person name="Nong W."/>
            <person name="Wan A.T."/>
            <person name="Shi M."/>
            <person name="Liu X."/>
            <person name="Cao Q."/>
            <person name="Hui J.H.L."/>
            <person name="Sookrung N."/>
            <person name="Leung T.F."/>
            <person name="Tungtrongchitr A."/>
            <person name="Tsui S.K.W."/>
        </authorList>
    </citation>
    <scope>NUCLEOTIDE SEQUENCE [LARGE SCALE GENOMIC DNA]</scope>
    <source>
        <strain evidence="2">PWHHKU_190912</strain>
    </source>
</reference>
<evidence type="ECO:0000256" key="1">
    <source>
        <dbReference type="SAM" id="Phobius"/>
    </source>
</evidence>
<keyword evidence="1" id="KW-0472">Membrane</keyword>
<evidence type="ECO:0000313" key="2">
    <source>
        <dbReference type="EMBL" id="KAJ4432416.1"/>
    </source>
</evidence>
<keyword evidence="1" id="KW-1133">Transmembrane helix</keyword>